<evidence type="ECO:0000313" key="3">
    <source>
        <dbReference type="Proteomes" id="UP000789706"/>
    </source>
</evidence>
<proteinExistence type="predicted"/>
<name>A0A9N9D0Y3_9GLOM</name>
<feature type="transmembrane region" description="Helical" evidence="1">
    <location>
        <begin position="475"/>
        <end position="497"/>
    </location>
</feature>
<keyword evidence="1" id="KW-1133">Transmembrane helix</keyword>
<comment type="caution">
    <text evidence="2">The sequence shown here is derived from an EMBL/GenBank/DDBJ whole genome shotgun (WGS) entry which is preliminary data.</text>
</comment>
<accession>A0A9N9D0Y3</accession>
<feature type="non-terminal residue" evidence="2">
    <location>
        <position position="1"/>
    </location>
</feature>
<feature type="transmembrane region" description="Helical" evidence="1">
    <location>
        <begin position="503"/>
        <end position="524"/>
    </location>
</feature>
<evidence type="ECO:0000313" key="2">
    <source>
        <dbReference type="EMBL" id="CAG8621252.1"/>
    </source>
</evidence>
<feature type="transmembrane region" description="Helical" evidence="1">
    <location>
        <begin position="625"/>
        <end position="650"/>
    </location>
</feature>
<gene>
    <name evidence="2" type="ORF">DEBURN_LOCUS10379</name>
</gene>
<dbReference type="EMBL" id="CAJVPK010002957">
    <property type="protein sequence ID" value="CAG8621252.1"/>
    <property type="molecule type" value="Genomic_DNA"/>
</dbReference>
<feature type="transmembrane region" description="Helical" evidence="1">
    <location>
        <begin position="444"/>
        <end position="463"/>
    </location>
</feature>
<feature type="transmembrane region" description="Helical" evidence="1">
    <location>
        <begin position="597"/>
        <end position="613"/>
    </location>
</feature>
<feature type="transmembrane region" description="Helical" evidence="1">
    <location>
        <begin position="531"/>
        <end position="556"/>
    </location>
</feature>
<keyword evidence="3" id="KW-1185">Reference proteome</keyword>
<sequence length="835" mass="96877">LEYIWASKNVGSIGLQVQELQIGEREFVLKLLKPVGKYATTKSVTIHWPSNTNVLEGACRALYVLGEKKHVVVGHKNTNRIEYLIECTQGLVRKYITKYGIFRLTDIRYSIMKYLIKGHQENLIKHILNKKINEKNSNIHIPRLYKWKGEDDDKSDINISRSSTKRSTEKMNEALASTETIKTLPELKLRSKSDLHNAILCTQQRVDSTAILKYLIDYYADNANEYNNDDGFVSNLFKKPCFGITEAYTPPLHINAHDQQKGNNASILHALIVKPRLASKPKITLLESIRFFNRIKKTIIHKKTLMEISASYNDRKVYKVPLPDFTVYPKGLEDHSESYLWLLFALFRIFWWPRKNVIKHTSEKSPFLRVIHEEESYEIYQTPTIIAVSAFKWSAARRHYIRHILTYILYAITYTITVVSYSFTGESTSVSNLFQTKSSGVIKTLYTFIYYYSGWYLIATEVVQLKREGWNKYISLYNMFDIASVLFPFAVVVAGILSELELITLTYSAYNTVLAFTALVLWLEVVGPGRFIYIVTSIMNTIWPFLSFMLIAILAFDEESLQRPTYQINDTSNPGSGLYSNISVTQVIDKSSYLDNYYSHILTSVAAVFFWTNGRWDQLDQWDNYSVIIISMLGSIILVLIFQNMLIAFMNGAFETANKAGLAAVQKYRAELIAEYDTLEKPFGSRKGNPRYIYYIPNPDLIDDWLEETKKDNEKQRSRLMDNLKKYKHIQIDDSLDTSDTIEPITTTYTDRINKIRFIDEEIFELKVTSKSNKKSLLLFKNKSNRKPFSDDDQLSMLQEKFNNRLNDMENEFKARFDSLENNFRTLLTTLNNQK</sequence>
<evidence type="ECO:0000256" key="1">
    <source>
        <dbReference type="SAM" id="Phobius"/>
    </source>
</evidence>
<dbReference type="OrthoDB" id="2439775at2759"/>
<dbReference type="Proteomes" id="UP000789706">
    <property type="component" value="Unassembled WGS sequence"/>
</dbReference>
<keyword evidence="1" id="KW-0472">Membrane</keyword>
<reference evidence="2" key="1">
    <citation type="submission" date="2021-06" db="EMBL/GenBank/DDBJ databases">
        <authorList>
            <person name="Kallberg Y."/>
            <person name="Tangrot J."/>
            <person name="Rosling A."/>
        </authorList>
    </citation>
    <scope>NUCLEOTIDE SEQUENCE</scope>
    <source>
        <strain evidence="2">AZ414A</strain>
    </source>
</reference>
<dbReference type="AlphaFoldDB" id="A0A9N9D0Y3"/>
<feature type="transmembrane region" description="Helical" evidence="1">
    <location>
        <begin position="404"/>
        <end position="424"/>
    </location>
</feature>
<keyword evidence="1" id="KW-0812">Transmembrane</keyword>
<organism evidence="2 3">
    <name type="scientific">Diversispora eburnea</name>
    <dbReference type="NCBI Taxonomy" id="1213867"/>
    <lineage>
        <taxon>Eukaryota</taxon>
        <taxon>Fungi</taxon>
        <taxon>Fungi incertae sedis</taxon>
        <taxon>Mucoromycota</taxon>
        <taxon>Glomeromycotina</taxon>
        <taxon>Glomeromycetes</taxon>
        <taxon>Diversisporales</taxon>
        <taxon>Diversisporaceae</taxon>
        <taxon>Diversispora</taxon>
    </lineage>
</organism>
<protein>
    <submittedName>
        <fullName evidence="2">11720_t:CDS:1</fullName>
    </submittedName>
</protein>